<evidence type="ECO:0000313" key="1">
    <source>
        <dbReference type="EMBL" id="OXC74752.1"/>
    </source>
</evidence>
<proteinExistence type="predicted"/>
<comment type="caution">
    <text evidence="1">The sequence shown here is derived from an EMBL/GenBank/DDBJ whole genome shotgun (WGS) entry which is preliminary data.</text>
</comment>
<evidence type="ECO:0000313" key="2">
    <source>
        <dbReference type="Proteomes" id="UP000214720"/>
    </source>
</evidence>
<dbReference type="AlphaFoldDB" id="A0A226WU95"/>
<gene>
    <name evidence="1" type="ORF">BSU04_30415</name>
</gene>
<organism evidence="1 2">
    <name type="scientific">Caballeronia sordidicola</name>
    <name type="common">Burkholderia sordidicola</name>
    <dbReference type="NCBI Taxonomy" id="196367"/>
    <lineage>
        <taxon>Bacteria</taxon>
        <taxon>Pseudomonadati</taxon>
        <taxon>Pseudomonadota</taxon>
        <taxon>Betaproteobacteria</taxon>
        <taxon>Burkholderiales</taxon>
        <taxon>Burkholderiaceae</taxon>
        <taxon>Caballeronia</taxon>
    </lineage>
</organism>
<accession>A0A226WU95</accession>
<protein>
    <submittedName>
        <fullName evidence="1">Uncharacterized protein</fullName>
    </submittedName>
</protein>
<sequence>MLDCHLKPLIVEFFEGFQNRAVVRVHALIGHDRLSLVRVG</sequence>
<reference evidence="2" key="1">
    <citation type="submission" date="2017-01" db="EMBL/GenBank/DDBJ databases">
        <title>Genome Analysis of Deinococcus marmoris KOPRI26562.</title>
        <authorList>
            <person name="Kim J.H."/>
            <person name="Oh H.-M."/>
        </authorList>
    </citation>
    <scope>NUCLEOTIDE SEQUENCE [LARGE SCALE GENOMIC DNA]</scope>
    <source>
        <strain evidence="2">PAMC 26633</strain>
    </source>
</reference>
<dbReference type="Proteomes" id="UP000214720">
    <property type="component" value="Unassembled WGS sequence"/>
</dbReference>
<name>A0A226WU95_CABSO</name>
<dbReference type="EMBL" id="MTHB01000205">
    <property type="protein sequence ID" value="OXC74752.1"/>
    <property type="molecule type" value="Genomic_DNA"/>
</dbReference>